<evidence type="ECO:0000313" key="8">
    <source>
        <dbReference type="EMBL" id="KXN74077.1"/>
    </source>
</evidence>
<dbReference type="InterPro" id="IPR034193">
    <property type="entry name" value="PCSK9_ProteinaseK-like"/>
</dbReference>
<feature type="active site" description="Charge relay system" evidence="5">
    <location>
        <position position="243"/>
    </location>
</feature>
<comment type="similarity">
    <text evidence="1 5 6">Belongs to the peptidase S8 family.</text>
</comment>
<dbReference type="CDD" id="cd04077">
    <property type="entry name" value="Peptidases_S8_PCSK9_ProteinaseK_like"/>
    <property type="match status" value="1"/>
</dbReference>
<dbReference type="OrthoDB" id="206201at2759"/>
<dbReference type="PANTHER" id="PTHR43806:SF11">
    <property type="entry name" value="CEREVISIN-RELATED"/>
    <property type="match status" value="1"/>
</dbReference>
<dbReference type="InterPro" id="IPR015500">
    <property type="entry name" value="Peptidase_S8_subtilisin-rel"/>
</dbReference>
<proteinExistence type="inferred from homology"/>
<accession>A0A137PGF1</accession>
<dbReference type="InterPro" id="IPR036852">
    <property type="entry name" value="Peptidase_S8/S53_dom_sf"/>
</dbReference>
<dbReference type="OMA" id="WAISEQV"/>
<dbReference type="GO" id="GO:0004252">
    <property type="term" value="F:serine-type endopeptidase activity"/>
    <property type="evidence" value="ECO:0007669"/>
    <property type="project" value="UniProtKB-UniRule"/>
</dbReference>
<evidence type="ECO:0000256" key="3">
    <source>
        <dbReference type="ARBA" id="ARBA00022801"/>
    </source>
</evidence>
<dbReference type="PROSITE" id="PS00136">
    <property type="entry name" value="SUBTILASE_ASP"/>
    <property type="match status" value="1"/>
</dbReference>
<evidence type="ECO:0000256" key="6">
    <source>
        <dbReference type="RuleBase" id="RU003355"/>
    </source>
</evidence>
<name>A0A137PGF1_CONC2</name>
<dbReference type="PRINTS" id="PR00723">
    <property type="entry name" value="SUBTILISIN"/>
</dbReference>
<dbReference type="Gene3D" id="3.40.50.200">
    <property type="entry name" value="Peptidase S8/S53 domain"/>
    <property type="match status" value="1"/>
</dbReference>
<evidence type="ECO:0000313" key="9">
    <source>
        <dbReference type="Proteomes" id="UP000070444"/>
    </source>
</evidence>
<gene>
    <name evidence="8" type="ORF">CONCODRAFT_35101</name>
</gene>
<dbReference type="PROSITE" id="PS00137">
    <property type="entry name" value="SUBTILASE_HIS"/>
    <property type="match status" value="1"/>
</dbReference>
<dbReference type="InterPro" id="IPR023827">
    <property type="entry name" value="Peptidase_S8_Asp-AS"/>
</dbReference>
<dbReference type="AlphaFoldDB" id="A0A137PGF1"/>
<keyword evidence="2 5" id="KW-0645">Protease</keyword>
<dbReference type="GO" id="GO:0006508">
    <property type="term" value="P:proteolysis"/>
    <property type="evidence" value="ECO:0007669"/>
    <property type="project" value="UniProtKB-KW"/>
</dbReference>
<evidence type="ECO:0000256" key="5">
    <source>
        <dbReference type="PROSITE-ProRule" id="PRU01240"/>
    </source>
</evidence>
<evidence type="ECO:0000256" key="4">
    <source>
        <dbReference type="ARBA" id="ARBA00022825"/>
    </source>
</evidence>
<dbReference type="InterPro" id="IPR022398">
    <property type="entry name" value="Peptidase_S8_His-AS"/>
</dbReference>
<feature type="active site" description="Charge relay system" evidence="5">
    <location>
        <position position="57"/>
    </location>
</feature>
<keyword evidence="9" id="KW-1185">Reference proteome</keyword>
<keyword evidence="3 5" id="KW-0378">Hydrolase</keyword>
<evidence type="ECO:0000259" key="7">
    <source>
        <dbReference type="Pfam" id="PF00082"/>
    </source>
</evidence>
<keyword evidence="4 5" id="KW-0720">Serine protease</keyword>
<evidence type="ECO:0000256" key="1">
    <source>
        <dbReference type="ARBA" id="ARBA00011073"/>
    </source>
</evidence>
<dbReference type="InterPro" id="IPR000209">
    <property type="entry name" value="Peptidase_S8/S53_dom"/>
</dbReference>
<organism evidence="8 9">
    <name type="scientific">Conidiobolus coronatus (strain ATCC 28846 / CBS 209.66 / NRRL 28638)</name>
    <name type="common">Delacroixia coronata</name>
    <dbReference type="NCBI Taxonomy" id="796925"/>
    <lineage>
        <taxon>Eukaryota</taxon>
        <taxon>Fungi</taxon>
        <taxon>Fungi incertae sedis</taxon>
        <taxon>Zoopagomycota</taxon>
        <taxon>Entomophthoromycotina</taxon>
        <taxon>Entomophthoromycetes</taxon>
        <taxon>Entomophthorales</taxon>
        <taxon>Ancylistaceae</taxon>
        <taxon>Conidiobolus</taxon>
    </lineage>
</organism>
<dbReference type="SUPFAM" id="SSF52743">
    <property type="entry name" value="Subtilisin-like"/>
    <property type="match status" value="1"/>
</dbReference>
<feature type="domain" description="Peptidase S8/S53" evidence="7">
    <location>
        <begin position="48"/>
        <end position="278"/>
    </location>
</feature>
<dbReference type="GO" id="GO:0005615">
    <property type="term" value="C:extracellular space"/>
    <property type="evidence" value="ECO:0007669"/>
    <property type="project" value="TreeGrafter"/>
</dbReference>
<reference evidence="8 9" key="1">
    <citation type="journal article" date="2015" name="Genome Biol. Evol.">
        <title>Phylogenomic analyses indicate that early fungi evolved digesting cell walls of algal ancestors of land plants.</title>
        <authorList>
            <person name="Chang Y."/>
            <person name="Wang S."/>
            <person name="Sekimoto S."/>
            <person name="Aerts A.L."/>
            <person name="Choi C."/>
            <person name="Clum A."/>
            <person name="LaButti K.M."/>
            <person name="Lindquist E.A."/>
            <person name="Yee Ngan C."/>
            <person name="Ohm R.A."/>
            <person name="Salamov A.A."/>
            <person name="Grigoriev I.V."/>
            <person name="Spatafora J.W."/>
            <person name="Berbee M.L."/>
        </authorList>
    </citation>
    <scope>NUCLEOTIDE SEQUENCE [LARGE SCALE GENOMIC DNA]</scope>
    <source>
        <strain evidence="8 9">NRRL 28638</strain>
    </source>
</reference>
<dbReference type="PANTHER" id="PTHR43806">
    <property type="entry name" value="PEPTIDASE S8"/>
    <property type="match status" value="1"/>
</dbReference>
<protein>
    <submittedName>
        <fullName evidence="8">Subtilisin-like protein</fullName>
    </submittedName>
</protein>
<feature type="active site" description="Charge relay system" evidence="5">
    <location>
        <position position="88"/>
    </location>
</feature>
<dbReference type="Proteomes" id="UP000070444">
    <property type="component" value="Unassembled WGS sequence"/>
</dbReference>
<dbReference type="InterPro" id="IPR050131">
    <property type="entry name" value="Peptidase_S8_subtilisin-like"/>
</dbReference>
<sequence>MDDVQFIARNTELRASATQINPPNDGLARISHKEAYPSNEYVYTSYLGQGVDVYVLDSGINTQHSDFDNRAEIYNFVKTEPDTDLYGHGTHVSGIIGGRTYGVAKKCNIKGVKILDRVGAGDAYVAIEAIHWVIQKASETGNPSIINLSLEGETNKGLNDAIQLAYANGIAVIGAAGNSHRDACGYSPASSPYAFAVGSINRSNQIDAESNYGQCVRLFAPGDRIISTGNIGANSQLSYTGTSQAAPHVAGIAAIYLSQIDSLSPKNIYDLLVSKATPGIISGSTYGSPNLVAYSL</sequence>
<dbReference type="EMBL" id="KQ964428">
    <property type="protein sequence ID" value="KXN74077.1"/>
    <property type="molecule type" value="Genomic_DNA"/>
</dbReference>
<dbReference type="Pfam" id="PF00082">
    <property type="entry name" value="Peptidase_S8"/>
    <property type="match status" value="1"/>
</dbReference>
<dbReference type="PROSITE" id="PS51892">
    <property type="entry name" value="SUBTILASE"/>
    <property type="match status" value="1"/>
</dbReference>
<dbReference type="STRING" id="796925.A0A137PGF1"/>
<dbReference type="FunFam" id="3.40.50.200:FF:000014">
    <property type="entry name" value="Proteinase K"/>
    <property type="match status" value="1"/>
</dbReference>
<dbReference type="PROSITE" id="PS00138">
    <property type="entry name" value="SUBTILASE_SER"/>
    <property type="match status" value="1"/>
</dbReference>
<dbReference type="InterPro" id="IPR023828">
    <property type="entry name" value="Peptidase_S8_Ser-AS"/>
</dbReference>
<evidence type="ECO:0000256" key="2">
    <source>
        <dbReference type="ARBA" id="ARBA00022670"/>
    </source>
</evidence>